<evidence type="ECO:0000256" key="1">
    <source>
        <dbReference type="ARBA" id="ARBA00010928"/>
    </source>
</evidence>
<evidence type="ECO:0008006" key="5">
    <source>
        <dbReference type="Google" id="ProtNLM"/>
    </source>
</evidence>
<dbReference type="InterPro" id="IPR036291">
    <property type="entry name" value="NAD(P)-bd_dom_sf"/>
</dbReference>
<dbReference type="Pfam" id="PF22725">
    <property type="entry name" value="GFO_IDH_MocA_C3"/>
    <property type="match status" value="1"/>
</dbReference>
<dbReference type="SUPFAM" id="SSF55347">
    <property type="entry name" value="Glyceraldehyde-3-phosphate dehydrogenase-like, C-terminal domain"/>
    <property type="match status" value="1"/>
</dbReference>
<accession>A0A7S4NIZ9</accession>
<dbReference type="EMBL" id="HBKQ01063123">
    <property type="protein sequence ID" value="CAE2290836.1"/>
    <property type="molecule type" value="Transcribed_RNA"/>
</dbReference>
<gene>
    <name evidence="4" type="ORF">OAUR00152_LOCUS43079</name>
</gene>
<evidence type="ECO:0000313" key="4">
    <source>
        <dbReference type="EMBL" id="CAE2290836.1"/>
    </source>
</evidence>
<dbReference type="InterPro" id="IPR000683">
    <property type="entry name" value="Gfo/Idh/MocA-like_OxRdtase_N"/>
</dbReference>
<comment type="similarity">
    <text evidence="1">Belongs to the Gfo/Idh/MocA family.</text>
</comment>
<organism evidence="4">
    <name type="scientific">Odontella aurita</name>
    <dbReference type="NCBI Taxonomy" id="265563"/>
    <lineage>
        <taxon>Eukaryota</taxon>
        <taxon>Sar</taxon>
        <taxon>Stramenopiles</taxon>
        <taxon>Ochrophyta</taxon>
        <taxon>Bacillariophyta</taxon>
        <taxon>Mediophyceae</taxon>
        <taxon>Biddulphiophycidae</taxon>
        <taxon>Eupodiscales</taxon>
        <taxon>Odontellaceae</taxon>
        <taxon>Odontella</taxon>
    </lineage>
</organism>
<dbReference type="PANTHER" id="PTHR43377:SF6">
    <property type="entry name" value="GFO_IDH_MOCA-LIKE OXIDOREDUCTASE N-TERMINAL DOMAIN-CONTAINING PROTEIN"/>
    <property type="match status" value="1"/>
</dbReference>
<protein>
    <recommendedName>
        <fullName evidence="5">Gfo/Idh/MocA-like oxidoreductase N-terminal domain-containing protein</fullName>
    </recommendedName>
</protein>
<dbReference type="Gene3D" id="3.40.50.720">
    <property type="entry name" value="NAD(P)-binding Rossmann-like Domain"/>
    <property type="match status" value="1"/>
</dbReference>
<sequence>MTGEARKRLALFGVGRWGSHLLRNFLAMPTVALMSVVEISSNQRRNIQEQFDLPLELEISDDVDAVLARSDIDAVVVATPAATHYALIKAALENKKHVLVEKPLTLQVAEAEELCCIASSNQRLLMVDHTYLFHPAVQQGRSTLDKNPLGKLHYGYATRTNLGPVRPDVDALWDLSIHDIAIFNYWLGEIPAAVSAQGQTWLQANSTSANNKRFPHGLSDAVWLTLFYPSGFQATIHVCWGNPDKQRRLAIVGDRGTLIFDEMRSDAPLVLQHGYIKTKQNCQPFSPQGMYCEPIAINAAEPLNQVCAHFIHCVTRGCASSISSGQRGVELVKILSALSKSLNAGGVRVEVPAKKNMDTL</sequence>
<dbReference type="PANTHER" id="PTHR43377">
    <property type="entry name" value="BILIVERDIN REDUCTASE A"/>
    <property type="match status" value="1"/>
</dbReference>
<dbReference type="Gene3D" id="3.30.360.10">
    <property type="entry name" value="Dihydrodipicolinate Reductase, domain 2"/>
    <property type="match status" value="1"/>
</dbReference>
<dbReference type="AlphaFoldDB" id="A0A7S4NIZ9"/>
<feature type="domain" description="GFO/IDH/MocA-like oxidoreductase" evidence="3">
    <location>
        <begin position="169"/>
        <end position="258"/>
    </location>
</feature>
<feature type="domain" description="Gfo/Idh/MocA-like oxidoreductase N-terminal" evidence="2">
    <location>
        <begin position="8"/>
        <end position="129"/>
    </location>
</feature>
<dbReference type="GO" id="GO:0000166">
    <property type="term" value="F:nucleotide binding"/>
    <property type="evidence" value="ECO:0007669"/>
    <property type="project" value="InterPro"/>
</dbReference>
<dbReference type="Pfam" id="PF01408">
    <property type="entry name" value="GFO_IDH_MocA"/>
    <property type="match status" value="1"/>
</dbReference>
<name>A0A7S4NIZ9_9STRA</name>
<evidence type="ECO:0000259" key="3">
    <source>
        <dbReference type="Pfam" id="PF22725"/>
    </source>
</evidence>
<dbReference type="SUPFAM" id="SSF51735">
    <property type="entry name" value="NAD(P)-binding Rossmann-fold domains"/>
    <property type="match status" value="1"/>
</dbReference>
<reference evidence="4" key="1">
    <citation type="submission" date="2021-01" db="EMBL/GenBank/DDBJ databases">
        <authorList>
            <person name="Corre E."/>
            <person name="Pelletier E."/>
            <person name="Niang G."/>
            <person name="Scheremetjew M."/>
            <person name="Finn R."/>
            <person name="Kale V."/>
            <person name="Holt S."/>
            <person name="Cochrane G."/>
            <person name="Meng A."/>
            <person name="Brown T."/>
            <person name="Cohen L."/>
        </authorList>
    </citation>
    <scope>NUCLEOTIDE SEQUENCE</scope>
    <source>
        <strain evidence="4">Isolate 1302-5</strain>
    </source>
</reference>
<dbReference type="InterPro" id="IPR051450">
    <property type="entry name" value="Gfo/Idh/MocA_Oxidoreductases"/>
</dbReference>
<dbReference type="InterPro" id="IPR055170">
    <property type="entry name" value="GFO_IDH_MocA-like_dom"/>
</dbReference>
<proteinExistence type="inferred from homology"/>
<evidence type="ECO:0000259" key="2">
    <source>
        <dbReference type="Pfam" id="PF01408"/>
    </source>
</evidence>